<sequence length="408" mass="45659">MAPPKNQGKNLEAESVLQAVVLADTCVVSNAGVKPVPLTSLQHSTDRVYPGVPCGCRGAKESKWSRSYSPLEIITILAREARSVGDVLRELDAKQFINSDFILMSGDVVSNINLEKVLDAHRMRKSTDKNAIMTMVTKEASPFHRTRAMGESSIFVLDAKTNECVHYESVEAFPRKRRMVMSTEVFKKHADIQIRNDLIDCQIDICSVEVPPLFTENFDYQDIRKDFVYGILTSELLGKTIYCHVVKDAYAARVRSLQTYDAISKDVLSRWTYPIVPDNNLQEGDSYEYMRGQIYKERNVELSRSCSLGEKVLIGAGTRIAENVKITNSVIDNPFIGPNVEIDGAYIWDGVKINANCSIFRSILANNVVLEENVIVNKGCLLACDVSEIISSDNLFEKERSHISCVPM</sequence>
<evidence type="ECO:0000256" key="2">
    <source>
        <dbReference type="ARBA" id="ARBA00007878"/>
    </source>
</evidence>
<dbReference type="EMBL" id="CAJVPV010000119">
    <property type="protein sequence ID" value="CAG8443520.1"/>
    <property type="molecule type" value="Genomic_DNA"/>
</dbReference>
<evidence type="ECO:0000256" key="6">
    <source>
        <dbReference type="ARBA" id="ARBA00046432"/>
    </source>
</evidence>
<feature type="domain" description="EIF2B subunit epsilon/gamma LbH" evidence="7">
    <location>
        <begin position="291"/>
        <end position="386"/>
    </location>
</feature>
<dbReference type="InterPro" id="IPR056764">
    <property type="entry name" value="LbH_EIF2B3/5"/>
</dbReference>
<keyword evidence="3" id="KW-0963">Cytoplasm</keyword>
<dbReference type="OrthoDB" id="424572at2759"/>
<dbReference type="GO" id="GO:0003743">
    <property type="term" value="F:translation initiation factor activity"/>
    <property type="evidence" value="ECO:0007669"/>
    <property type="project" value="TreeGrafter"/>
</dbReference>
<evidence type="ECO:0000313" key="8">
    <source>
        <dbReference type="EMBL" id="CAG8443520.1"/>
    </source>
</evidence>
<keyword evidence="5" id="KW-0648">Protein biosynthesis</keyword>
<evidence type="ECO:0000256" key="4">
    <source>
        <dbReference type="ARBA" id="ARBA00022540"/>
    </source>
</evidence>
<dbReference type="SUPFAM" id="SSF53448">
    <property type="entry name" value="Nucleotide-diphospho-sugar transferases"/>
    <property type="match status" value="1"/>
</dbReference>
<dbReference type="SUPFAM" id="SSF51161">
    <property type="entry name" value="Trimeric LpxA-like enzymes"/>
    <property type="match status" value="1"/>
</dbReference>
<name>A0A9N8VAB6_9GLOM</name>
<proteinExistence type="inferred from homology"/>
<keyword evidence="4" id="KW-0396">Initiation factor</keyword>
<organism evidence="8 9">
    <name type="scientific">Acaulospora morrowiae</name>
    <dbReference type="NCBI Taxonomy" id="94023"/>
    <lineage>
        <taxon>Eukaryota</taxon>
        <taxon>Fungi</taxon>
        <taxon>Fungi incertae sedis</taxon>
        <taxon>Mucoromycota</taxon>
        <taxon>Glomeromycotina</taxon>
        <taxon>Glomeromycetes</taxon>
        <taxon>Diversisporales</taxon>
        <taxon>Acaulosporaceae</taxon>
        <taxon>Acaulospora</taxon>
    </lineage>
</organism>
<dbReference type="Gene3D" id="2.160.10.10">
    <property type="entry name" value="Hexapeptide repeat proteins"/>
    <property type="match status" value="1"/>
</dbReference>
<evidence type="ECO:0000256" key="5">
    <source>
        <dbReference type="ARBA" id="ARBA00022917"/>
    </source>
</evidence>
<dbReference type="GO" id="GO:0005851">
    <property type="term" value="C:eukaryotic translation initiation factor 2B complex"/>
    <property type="evidence" value="ECO:0007669"/>
    <property type="project" value="TreeGrafter"/>
</dbReference>
<dbReference type="InterPro" id="IPR051956">
    <property type="entry name" value="eIF2B_epsilon"/>
</dbReference>
<keyword evidence="9" id="KW-1185">Reference proteome</keyword>
<dbReference type="PANTHER" id="PTHR45887:SF1">
    <property type="entry name" value="TRANSLATION INITIATION FACTOR EIF-2B SUBUNIT EPSILON"/>
    <property type="match status" value="1"/>
</dbReference>
<dbReference type="AlphaFoldDB" id="A0A9N8VAB6"/>
<evidence type="ECO:0000313" key="9">
    <source>
        <dbReference type="Proteomes" id="UP000789342"/>
    </source>
</evidence>
<reference evidence="8" key="1">
    <citation type="submission" date="2021-06" db="EMBL/GenBank/DDBJ databases">
        <authorList>
            <person name="Kallberg Y."/>
            <person name="Tangrot J."/>
            <person name="Rosling A."/>
        </authorList>
    </citation>
    <scope>NUCLEOTIDE SEQUENCE</scope>
    <source>
        <strain evidence="8">CL551</strain>
    </source>
</reference>
<dbReference type="InterPro" id="IPR011004">
    <property type="entry name" value="Trimer_LpxA-like_sf"/>
</dbReference>
<dbReference type="Pfam" id="PF25084">
    <property type="entry name" value="LbH_EIF2B"/>
    <property type="match status" value="1"/>
</dbReference>
<evidence type="ECO:0000259" key="7">
    <source>
        <dbReference type="Pfam" id="PF25084"/>
    </source>
</evidence>
<dbReference type="Proteomes" id="UP000789342">
    <property type="component" value="Unassembled WGS sequence"/>
</dbReference>
<comment type="similarity">
    <text evidence="2">Belongs to the eIF-2B gamma/epsilon subunits family.</text>
</comment>
<dbReference type="PANTHER" id="PTHR45887">
    <property type="entry name" value="TRANSLATION INITIATION FACTOR EIF-2B SUBUNIT EPSILON"/>
    <property type="match status" value="1"/>
</dbReference>
<gene>
    <name evidence="8" type="ORF">AMORRO_LOCUS458</name>
</gene>
<accession>A0A9N8VAB6</accession>
<comment type="subunit">
    <text evidence="6">Component of the translation initiation factor 2B (eIF2B) complex which is a heterodecamer of two sets of five different subunits: alpha, beta, gamma, delta and epsilon. Subunits alpha, beta and delta comprise a regulatory subcomplex and subunits epsilon and gamma comprise a catalytic subcomplex. Within the complex, the hexameric regulatory complex resides at the center, with the two heterodimeric catalytic subcomplexes bound on opposite sides.</text>
</comment>
<dbReference type="InterPro" id="IPR029044">
    <property type="entry name" value="Nucleotide-diphossugar_trans"/>
</dbReference>
<evidence type="ECO:0000256" key="1">
    <source>
        <dbReference type="ARBA" id="ARBA00004514"/>
    </source>
</evidence>
<evidence type="ECO:0000256" key="3">
    <source>
        <dbReference type="ARBA" id="ARBA00022490"/>
    </source>
</evidence>
<dbReference type="Gene3D" id="3.90.550.10">
    <property type="entry name" value="Spore Coat Polysaccharide Biosynthesis Protein SpsA, Chain A"/>
    <property type="match status" value="1"/>
</dbReference>
<dbReference type="GO" id="GO:0005085">
    <property type="term" value="F:guanyl-nucleotide exchange factor activity"/>
    <property type="evidence" value="ECO:0007669"/>
    <property type="project" value="TreeGrafter"/>
</dbReference>
<dbReference type="GO" id="GO:0031369">
    <property type="term" value="F:translation initiation factor binding"/>
    <property type="evidence" value="ECO:0007669"/>
    <property type="project" value="TreeGrafter"/>
</dbReference>
<comment type="subcellular location">
    <subcellularLocation>
        <location evidence="1">Cytoplasm</location>
        <location evidence="1">Cytosol</location>
    </subcellularLocation>
</comment>
<protein>
    <submittedName>
        <fullName evidence="8">6183_t:CDS:1</fullName>
    </submittedName>
</protein>
<comment type="caution">
    <text evidence="8">The sequence shown here is derived from an EMBL/GenBank/DDBJ whole genome shotgun (WGS) entry which is preliminary data.</text>
</comment>